<accession>A0A0J0XPR5</accession>
<organism evidence="2 3">
    <name type="scientific">Cutaneotrichosporon oleaginosum</name>
    <dbReference type="NCBI Taxonomy" id="879819"/>
    <lineage>
        <taxon>Eukaryota</taxon>
        <taxon>Fungi</taxon>
        <taxon>Dikarya</taxon>
        <taxon>Basidiomycota</taxon>
        <taxon>Agaricomycotina</taxon>
        <taxon>Tremellomycetes</taxon>
        <taxon>Trichosporonales</taxon>
        <taxon>Trichosporonaceae</taxon>
        <taxon>Cutaneotrichosporon</taxon>
    </lineage>
</organism>
<dbReference type="AlphaFoldDB" id="A0A0J0XPR5"/>
<dbReference type="Gene3D" id="1.20.120.520">
    <property type="entry name" value="nmb1532 protein domain like"/>
    <property type="match status" value="1"/>
</dbReference>
<dbReference type="EMBL" id="KQ087198">
    <property type="protein sequence ID" value="KLT43088.1"/>
    <property type="molecule type" value="Genomic_DNA"/>
</dbReference>
<protein>
    <recommendedName>
        <fullName evidence="1">Hemerythrin-like domain-containing protein</fullName>
    </recommendedName>
</protein>
<gene>
    <name evidence="2" type="ORF">CC85DRAFT_244734</name>
</gene>
<sequence length="147" mass="16642">MARIHRGFKSAFAENHRLADGTFHKYGMSLRGFLHHARAVALSLDGHHRNEEANIFPVLARTHPAFARSSAHVASHRVIHDGLERYNAYLDKASADPGSYNAAEFRAVIDSFKEPMEKHLDQEVRDLEPSTLRLMGVTVEDLKRLPF</sequence>
<evidence type="ECO:0000313" key="3">
    <source>
        <dbReference type="Proteomes" id="UP000053611"/>
    </source>
</evidence>
<dbReference type="InterPro" id="IPR053206">
    <property type="entry name" value="Dimeric_xanthone_biosynth"/>
</dbReference>
<dbReference type="RefSeq" id="XP_018279579.1">
    <property type="nucleotide sequence ID" value="XM_018420329.1"/>
</dbReference>
<reference evidence="2 3" key="1">
    <citation type="submission" date="2015-03" db="EMBL/GenBank/DDBJ databases">
        <title>Genomics and transcriptomics of the oil-accumulating basidiomycete yeast T. oleaginosus allow insights into substrate utilization and the diverse evolutionary trajectories of mating systems in fungi.</title>
        <authorList>
            <consortium name="DOE Joint Genome Institute"/>
            <person name="Kourist R."/>
            <person name="Kracht O."/>
            <person name="Bracharz F."/>
            <person name="Lipzen A."/>
            <person name="Nolan M."/>
            <person name="Ohm R."/>
            <person name="Grigoriev I."/>
            <person name="Sun S."/>
            <person name="Heitman J."/>
            <person name="Bruck T."/>
            <person name="Nowrousian M."/>
        </authorList>
    </citation>
    <scope>NUCLEOTIDE SEQUENCE [LARGE SCALE GENOMIC DNA]</scope>
    <source>
        <strain evidence="2 3">IBC0246</strain>
    </source>
</reference>
<dbReference type="PANTHER" id="PTHR38048">
    <property type="entry name" value="EXPRESSED PROTEIN"/>
    <property type="match status" value="1"/>
</dbReference>
<proteinExistence type="predicted"/>
<dbReference type="PANTHER" id="PTHR38048:SF1">
    <property type="entry name" value="HEMERYTHRIN-LIKE DOMAIN-CONTAINING PROTEIN"/>
    <property type="match status" value="1"/>
</dbReference>
<keyword evidence="3" id="KW-1185">Reference proteome</keyword>
<dbReference type="Pfam" id="PF01814">
    <property type="entry name" value="Hemerythrin"/>
    <property type="match status" value="1"/>
</dbReference>
<dbReference type="GeneID" id="28980932"/>
<dbReference type="Proteomes" id="UP000053611">
    <property type="component" value="Unassembled WGS sequence"/>
</dbReference>
<dbReference type="InterPro" id="IPR012312">
    <property type="entry name" value="Hemerythrin-like"/>
</dbReference>
<feature type="domain" description="Hemerythrin-like" evidence="1">
    <location>
        <begin position="3"/>
        <end position="127"/>
    </location>
</feature>
<dbReference type="STRING" id="879819.A0A0J0XPR5"/>
<evidence type="ECO:0000259" key="1">
    <source>
        <dbReference type="Pfam" id="PF01814"/>
    </source>
</evidence>
<name>A0A0J0XPR5_9TREE</name>
<evidence type="ECO:0000313" key="2">
    <source>
        <dbReference type="EMBL" id="KLT43088.1"/>
    </source>
</evidence>
<dbReference type="CDD" id="cd12108">
    <property type="entry name" value="Hr-like"/>
    <property type="match status" value="1"/>
</dbReference>
<dbReference type="OrthoDB" id="10044044at2759"/>